<evidence type="ECO:0008006" key="3">
    <source>
        <dbReference type="Google" id="ProtNLM"/>
    </source>
</evidence>
<dbReference type="STRING" id="759914.BP951000_1712"/>
<sequence length="279" mass="33466">MINMIKNIILIFTFILSISCSRNNNTTTVNEIEPNDNEEYAQFIESDISLKGSFNIDDIDYYHIKPTNGFIMNFGLYANNDSNIVLEFYNKENRDIVFRVETKNAKNYFGNIELKNILLNEKEYLLKLTSEDNIDYNLKLNFSDDYKYKNGNEYNDNILYAEEIEYPNQKINGFFIKKDLVLDEKIKPYLKNYNIIDIDFYRIKNKTDIDSYINIILEYKEDIEIILFDENHNYIKKSVNRIDNINFSKNKEYYIALVYYGDKYLIEQYILHYEFSNNN</sequence>
<organism evidence="1 2">
    <name type="scientific">Brachyspira pilosicoli (strain ATCC BAA-1826 / 95/1000)</name>
    <dbReference type="NCBI Taxonomy" id="759914"/>
    <lineage>
        <taxon>Bacteria</taxon>
        <taxon>Pseudomonadati</taxon>
        <taxon>Spirochaetota</taxon>
        <taxon>Spirochaetia</taxon>
        <taxon>Brachyspirales</taxon>
        <taxon>Brachyspiraceae</taxon>
        <taxon>Brachyspira</taxon>
    </lineage>
</organism>
<evidence type="ECO:0000313" key="1">
    <source>
        <dbReference type="EMBL" id="ADK31693.1"/>
    </source>
</evidence>
<dbReference type="Gene3D" id="2.60.120.380">
    <property type="match status" value="1"/>
</dbReference>
<dbReference type="AlphaFoldDB" id="D8IEX0"/>
<dbReference type="HOGENOM" id="CLU_1007118_0_0_12"/>
<evidence type="ECO:0000313" key="2">
    <source>
        <dbReference type="Proteomes" id="UP000000332"/>
    </source>
</evidence>
<accession>D8IEX0</accession>
<dbReference type="InParanoid" id="D8IEX0"/>
<dbReference type="Proteomes" id="UP000000332">
    <property type="component" value="Chromosome"/>
</dbReference>
<reference evidence="1 2" key="1">
    <citation type="journal article" date="2010" name="PLoS ONE">
        <title>The complete genome sequence of the pathogenic intestinal spirochete Brachyspira pilosicoli and comparison with other Brachyspira genomes.</title>
        <authorList>
            <person name="Wanchanthuek P."/>
            <person name="Bellgard M.I."/>
            <person name="La T."/>
            <person name="Ryan K."/>
            <person name="Moolhuijzen P."/>
            <person name="Chapman B."/>
            <person name="Black M."/>
            <person name="Schibeci D."/>
            <person name="Hunter A."/>
            <person name="Barrero R."/>
            <person name="Phillips N.D."/>
            <person name="Hampson D.J."/>
        </authorList>
    </citation>
    <scope>NUCLEOTIDE SEQUENCE [LARGE SCALE GENOMIC DNA]</scope>
    <source>
        <strain evidence="2">ATCC BAA-1826 / 95/1000</strain>
    </source>
</reference>
<proteinExistence type="predicted"/>
<keyword evidence="2" id="KW-1185">Reference proteome</keyword>
<dbReference type="KEGG" id="bpo:BP951000_1712"/>
<protein>
    <recommendedName>
        <fullName evidence="3">CCAAT-box DNA binding protein subunit B</fullName>
    </recommendedName>
</protein>
<dbReference type="EMBL" id="CP002025">
    <property type="protein sequence ID" value="ADK31693.1"/>
    <property type="molecule type" value="Genomic_DNA"/>
</dbReference>
<dbReference type="PROSITE" id="PS51257">
    <property type="entry name" value="PROKAR_LIPOPROTEIN"/>
    <property type="match status" value="1"/>
</dbReference>
<name>D8IEX0_BRAP9</name>
<gene>
    <name evidence="1" type="ordered locus">BP951000_1712</name>
</gene>